<dbReference type="AlphaFoldDB" id="A0ABD0QWS5"/>
<proteinExistence type="inferred from homology"/>
<feature type="domain" description="Transglutaminase N-terminal" evidence="2">
    <location>
        <begin position="2"/>
        <end position="42"/>
    </location>
</feature>
<dbReference type="InterPro" id="IPR001102">
    <property type="entry name" value="Transglutaminase_N"/>
</dbReference>
<dbReference type="InterPro" id="IPR013783">
    <property type="entry name" value="Ig-like_fold"/>
</dbReference>
<dbReference type="SUPFAM" id="SSF81296">
    <property type="entry name" value="E set domains"/>
    <property type="match status" value="1"/>
</dbReference>
<dbReference type="GO" id="GO:0007399">
    <property type="term" value="P:nervous system development"/>
    <property type="evidence" value="ECO:0007669"/>
    <property type="project" value="UniProtKB-ARBA"/>
</dbReference>
<reference evidence="3 4" key="1">
    <citation type="submission" date="2024-05" db="EMBL/GenBank/DDBJ databases">
        <title>Genome sequencing and assembly of Indian major carp, Cirrhinus mrigala (Hamilton, 1822).</title>
        <authorList>
            <person name="Mohindra V."/>
            <person name="Chowdhury L.M."/>
            <person name="Lal K."/>
            <person name="Jena J.K."/>
        </authorList>
    </citation>
    <scope>NUCLEOTIDE SEQUENCE [LARGE SCALE GENOMIC DNA]</scope>
    <source>
        <strain evidence="3">CM1030</strain>
        <tissue evidence="3">Blood</tissue>
    </source>
</reference>
<dbReference type="Gene3D" id="2.60.40.10">
    <property type="entry name" value="Immunoglobulins"/>
    <property type="match status" value="1"/>
</dbReference>
<keyword evidence="4" id="KW-1185">Reference proteome</keyword>
<sequence length="58" mass="6274">LSSEIDDTRWSAAVSSPPGDTACLSVCAAPDAPIGRYVLTLDGRIQFEFILLFNPWCS</sequence>
<evidence type="ECO:0000313" key="3">
    <source>
        <dbReference type="EMBL" id="KAL0190210.1"/>
    </source>
</evidence>
<dbReference type="InterPro" id="IPR014756">
    <property type="entry name" value="Ig_E-set"/>
</dbReference>
<evidence type="ECO:0000259" key="2">
    <source>
        <dbReference type="Pfam" id="PF00868"/>
    </source>
</evidence>
<name>A0ABD0QWS5_CIRMR</name>
<dbReference type="Proteomes" id="UP001529510">
    <property type="component" value="Unassembled WGS sequence"/>
</dbReference>
<gene>
    <name evidence="3" type="ORF">M9458_012908</name>
</gene>
<evidence type="ECO:0000313" key="4">
    <source>
        <dbReference type="Proteomes" id="UP001529510"/>
    </source>
</evidence>
<organism evidence="3 4">
    <name type="scientific">Cirrhinus mrigala</name>
    <name type="common">Mrigala</name>
    <dbReference type="NCBI Taxonomy" id="683832"/>
    <lineage>
        <taxon>Eukaryota</taxon>
        <taxon>Metazoa</taxon>
        <taxon>Chordata</taxon>
        <taxon>Craniata</taxon>
        <taxon>Vertebrata</taxon>
        <taxon>Euteleostomi</taxon>
        <taxon>Actinopterygii</taxon>
        <taxon>Neopterygii</taxon>
        <taxon>Teleostei</taxon>
        <taxon>Ostariophysi</taxon>
        <taxon>Cypriniformes</taxon>
        <taxon>Cyprinidae</taxon>
        <taxon>Labeoninae</taxon>
        <taxon>Labeonini</taxon>
        <taxon>Cirrhinus</taxon>
    </lineage>
</organism>
<evidence type="ECO:0000256" key="1">
    <source>
        <dbReference type="ARBA" id="ARBA00005968"/>
    </source>
</evidence>
<accession>A0ABD0QWS5</accession>
<comment type="caution">
    <text evidence="3">The sequence shown here is derived from an EMBL/GenBank/DDBJ whole genome shotgun (WGS) entry which is preliminary data.</text>
</comment>
<protein>
    <recommendedName>
        <fullName evidence="2">Transglutaminase N-terminal domain-containing protein</fullName>
    </recommendedName>
</protein>
<feature type="non-terminal residue" evidence="3">
    <location>
        <position position="1"/>
    </location>
</feature>
<feature type="non-terminal residue" evidence="3">
    <location>
        <position position="58"/>
    </location>
</feature>
<comment type="similarity">
    <text evidence="1">Belongs to the transglutaminase superfamily. Transglutaminase family.</text>
</comment>
<dbReference type="EMBL" id="JAMKFB020000006">
    <property type="protein sequence ID" value="KAL0190210.1"/>
    <property type="molecule type" value="Genomic_DNA"/>
</dbReference>
<dbReference type="Pfam" id="PF00868">
    <property type="entry name" value="Transglut_N"/>
    <property type="match status" value="1"/>
</dbReference>